<evidence type="ECO:0000313" key="6">
    <source>
        <dbReference type="Proteomes" id="UP000625527"/>
    </source>
</evidence>
<dbReference type="EMBL" id="JADAQT010000065">
    <property type="protein sequence ID" value="MBE1875579.1"/>
    <property type="molecule type" value="Genomic_DNA"/>
</dbReference>
<keyword evidence="2" id="KW-0238">DNA-binding</keyword>
<gene>
    <name evidence="5" type="ORF">IHE71_07645</name>
</gene>
<reference evidence="5 6" key="1">
    <citation type="submission" date="2020-10" db="EMBL/GenBank/DDBJ databases">
        <title>Myceligenerans pegani sp. nov., an endophytic actinomycete isolated from Peganum harmala L. in Xinjiang, China.</title>
        <authorList>
            <person name="Xin L."/>
        </authorList>
    </citation>
    <scope>NUCLEOTIDE SEQUENCE [LARGE SCALE GENOMIC DNA]</scope>
    <source>
        <strain evidence="5 6">TRM65318</strain>
    </source>
</reference>
<dbReference type="CDD" id="cd06170">
    <property type="entry name" value="LuxR_C_like"/>
    <property type="match status" value="1"/>
</dbReference>
<dbReference type="Proteomes" id="UP000625527">
    <property type="component" value="Unassembled WGS sequence"/>
</dbReference>
<keyword evidence="1" id="KW-0805">Transcription regulation</keyword>
<dbReference type="SMART" id="SM00421">
    <property type="entry name" value="HTH_LUXR"/>
    <property type="match status" value="1"/>
</dbReference>
<protein>
    <submittedName>
        <fullName evidence="5">Response regulator transcription factor</fullName>
    </submittedName>
</protein>
<keyword evidence="6" id="KW-1185">Reference proteome</keyword>
<dbReference type="Gene3D" id="1.10.10.10">
    <property type="entry name" value="Winged helix-like DNA-binding domain superfamily/Winged helix DNA-binding domain"/>
    <property type="match status" value="1"/>
</dbReference>
<dbReference type="PANTHER" id="PTHR44688:SF16">
    <property type="entry name" value="DNA-BINDING TRANSCRIPTIONAL ACTIVATOR DEVR_DOSR"/>
    <property type="match status" value="1"/>
</dbReference>
<evidence type="ECO:0000256" key="3">
    <source>
        <dbReference type="ARBA" id="ARBA00023163"/>
    </source>
</evidence>
<dbReference type="InterPro" id="IPR000792">
    <property type="entry name" value="Tscrpt_reg_LuxR_C"/>
</dbReference>
<evidence type="ECO:0000256" key="1">
    <source>
        <dbReference type="ARBA" id="ARBA00023015"/>
    </source>
</evidence>
<dbReference type="InterPro" id="IPR036388">
    <property type="entry name" value="WH-like_DNA-bd_sf"/>
</dbReference>
<keyword evidence="3" id="KW-0804">Transcription</keyword>
<organism evidence="5 6">
    <name type="scientific">Myceligenerans pegani</name>
    <dbReference type="NCBI Taxonomy" id="2776917"/>
    <lineage>
        <taxon>Bacteria</taxon>
        <taxon>Bacillati</taxon>
        <taxon>Actinomycetota</taxon>
        <taxon>Actinomycetes</taxon>
        <taxon>Micrococcales</taxon>
        <taxon>Promicromonosporaceae</taxon>
        <taxon>Myceligenerans</taxon>
    </lineage>
</organism>
<evidence type="ECO:0000313" key="5">
    <source>
        <dbReference type="EMBL" id="MBE1875579.1"/>
    </source>
</evidence>
<dbReference type="SUPFAM" id="SSF46894">
    <property type="entry name" value="C-terminal effector domain of the bipartite response regulators"/>
    <property type="match status" value="1"/>
</dbReference>
<dbReference type="PRINTS" id="PR00038">
    <property type="entry name" value="HTHLUXR"/>
</dbReference>
<evidence type="ECO:0000259" key="4">
    <source>
        <dbReference type="PROSITE" id="PS50043"/>
    </source>
</evidence>
<name>A0ABR9MW16_9MICO</name>
<dbReference type="PROSITE" id="PS50043">
    <property type="entry name" value="HTH_LUXR_2"/>
    <property type="match status" value="1"/>
</dbReference>
<comment type="caution">
    <text evidence="5">The sequence shown here is derived from an EMBL/GenBank/DDBJ whole genome shotgun (WGS) entry which is preliminary data.</text>
</comment>
<proteinExistence type="predicted"/>
<feature type="domain" description="HTH luxR-type" evidence="4">
    <location>
        <begin position="130"/>
        <end position="195"/>
    </location>
</feature>
<evidence type="ECO:0000256" key="2">
    <source>
        <dbReference type="ARBA" id="ARBA00023125"/>
    </source>
</evidence>
<dbReference type="InterPro" id="IPR016032">
    <property type="entry name" value="Sig_transdc_resp-reg_C-effctor"/>
</dbReference>
<dbReference type="PANTHER" id="PTHR44688">
    <property type="entry name" value="DNA-BINDING TRANSCRIPTIONAL ACTIVATOR DEVR_DOSR"/>
    <property type="match status" value="1"/>
</dbReference>
<accession>A0ABR9MW16</accession>
<sequence>MLAEVEVAAGRLDDARSACRTLAAVTREADVPRIDALAAYAAGITAAAAGEPDAAARLETALAGFAAAGLPLETARTRLALSRLLADTAPEVAVAEARAALTAFDELAATADADATASHLRRLGSPGRPAPRGTGALTHRESEVLRLLAEGLSNEQLAQRLFLSKRTVEHHVSNILGKLGVTTRAEATALALRALPGDLAAAPAPSRKAT</sequence>
<dbReference type="Pfam" id="PF00196">
    <property type="entry name" value="GerE"/>
    <property type="match status" value="1"/>
</dbReference>